<reference evidence="2" key="2">
    <citation type="submission" date="2020-09" db="EMBL/GenBank/DDBJ databases">
        <authorList>
            <person name="Sun Q."/>
            <person name="Zhou Y."/>
        </authorList>
    </citation>
    <scope>NUCLEOTIDE SEQUENCE</scope>
    <source>
        <strain evidence="2">CGMCC 1.12181</strain>
    </source>
</reference>
<dbReference type="Pfam" id="PF01381">
    <property type="entry name" value="HTH_3"/>
    <property type="match status" value="1"/>
</dbReference>
<protein>
    <recommendedName>
        <fullName evidence="1">HTH cro/C1-type domain-containing protein</fullName>
    </recommendedName>
</protein>
<dbReference type="RefSeq" id="WP_188366162.1">
    <property type="nucleotide sequence ID" value="NZ_BAABJF010000028.1"/>
</dbReference>
<reference evidence="2" key="1">
    <citation type="journal article" date="2014" name="Int. J. Syst. Evol. Microbiol.">
        <title>Complete genome sequence of Corynebacterium casei LMG S-19264T (=DSM 44701T), isolated from a smear-ripened cheese.</title>
        <authorList>
            <consortium name="US DOE Joint Genome Institute (JGI-PGF)"/>
            <person name="Walter F."/>
            <person name="Albersmeier A."/>
            <person name="Kalinowski J."/>
            <person name="Ruckert C."/>
        </authorList>
    </citation>
    <scope>NUCLEOTIDE SEQUENCE</scope>
    <source>
        <strain evidence="2">CGMCC 1.12181</strain>
    </source>
</reference>
<dbReference type="SUPFAM" id="SSF47413">
    <property type="entry name" value="lambda repressor-like DNA-binding domains"/>
    <property type="match status" value="1"/>
</dbReference>
<dbReference type="PROSITE" id="PS50943">
    <property type="entry name" value="HTH_CROC1"/>
    <property type="match status" value="1"/>
</dbReference>
<comment type="caution">
    <text evidence="2">The sequence shown here is derived from an EMBL/GenBank/DDBJ whole genome shotgun (WGS) entry which is preliminary data.</text>
</comment>
<dbReference type="InterPro" id="IPR001387">
    <property type="entry name" value="Cro/C1-type_HTH"/>
</dbReference>
<dbReference type="InterPro" id="IPR010982">
    <property type="entry name" value="Lambda_DNA-bd_dom_sf"/>
</dbReference>
<evidence type="ECO:0000313" key="2">
    <source>
        <dbReference type="EMBL" id="GGG03278.1"/>
    </source>
</evidence>
<dbReference type="CDD" id="cd00093">
    <property type="entry name" value="HTH_XRE"/>
    <property type="match status" value="1"/>
</dbReference>
<name>A0A917CZ40_9GAMM</name>
<keyword evidence="3" id="KW-1185">Reference proteome</keyword>
<accession>A0A917CZ40</accession>
<dbReference type="Gene3D" id="1.10.260.40">
    <property type="entry name" value="lambda repressor-like DNA-binding domains"/>
    <property type="match status" value="1"/>
</dbReference>
<evidence type="ECO:0000259" key="1">
    <source>
        <dbReference type="PROSITE" id="PS50943"/>
    </source>
</evidence>
<feature type="domain" description="HTH cro/C1-type" evidence="1">
    <location>
        <begin position="17"/>
        <end position="71"/>
    </location>
</feature>
<organism evidence="2 3">
    <name type="scientific">Marinicella pacifica</name>
    <dbReference type="NCBI Taxonomy" id="1171543"/>
    <lineage>
        <taxon>Bacteria</taxon>
        <taxon>Pseudomonadati</taxon>
        <taxon>Pseudomonadota</taxon>
        <taxon>Gammaproteobacteria</taxon>
        <taxon>Lysobacterales</taxon>
        <taxon>Marinicellaceae</taxon>
        <taxon>Marinicella</taxon>
    </lineage>
</organism>
<dbReference type="SMART" id="SM00530">
    <property type="entry name" value="HTH_XRE"/>
    <property type="match status" value="1"/>
</dbReference>
<evidence type="ECO:0000313" key="3">
    <source>
        <dbReference type="Proteomes" id="UP000605253"/>
    </source>
</evidence>
<dbReference type="Proteomes" id="UP000605253">
    <property type="component" value="Unassembled WGS sequence"/>
</dbReference>
<dbReference type="AlphaFoldDB" id="A0A917CZ40"/>
<dbReference type="EMBL" id="BMEO01000024">
    <property type="protein sequence ID" value="GGG03278.1"/>
    <property type="molecule type" value="Genomic_DNA"/>
</dbReference>
<proteinExistence type="predicted"/>
<gene>
    <name evidence="2" type="ORF">GCM10011365_25550</name>
</gene>
<dbReference type="GO" id="GO:0003677">
    <property type="term" value="F:DNA binding"/>
    <property type="evidence" value="ECO:0007669"/>
    <property type="project" value="InterPro"/>
</dbReference>
<sequence length="83" mass="9697">MKKSIWDESYIKLREALKDIRLRADLTQIQLSEALGKPQSYVSKYEIGDRNLDFIEVINVCNACNIKPEDFVSKFTRSNTNKR</sequence>